<proteinExistence type="predicted"/>
<dbReference type="Proteomes" id="UP000298325">
    <property type="component" value="Unassembled WGS sequence"/>
</dbReference>
<dbReference type="EMBL" id="SRPF01000004">
    <property type="protein sequence ID" value="TGN38674.1"/>
    <property type="molecule type" value="Genomic_DNA"/>
</dbReference>
<sequence>MIHKEQLTATIPNASLLQKRDFRISARHYSAKSQNALKFNPFLSVIYGFSALNSRNILRNNQEFHISRTPANLVDEPGTSHPKSRFHPQKSAGAFATGAE</sequence>
<evidence type="ECO:0000313" key="3">
    <source>
        <dbReference type="Proteomes" id="UP000298325"/>
    </source>
</evidence>
<gene>
    <name evidence="2" type="ORF">E5Q11_13075</name>
</gene>
<dbReference type="RefSeq" id="WP_135803900.1">
    <property type="nucleotide sequence ID" value="NZ_SRPF01000004.1"/>
</dbReference>
<keyword evidence="3" id="KW-1185">Reference proteome</keyword>
<evidence type="ECO:0000313" key="2">
    <source>
        <dbReference type="EMBL" id="TGN38674.1"/>
    </source>
</evidence>
<reference evidence="2 3" key="1">
    <citation type="submission" date="2019-04" db="EMBL/GenBank/DDBJ databases">
        <authorList>
            <person name="Park S."/>
            <person name="Yoon J.-H."/>
        </authorList>
    </citation>
    <scope>NUCLEOTIDE SEQUENCE [LARGE SCALE GENOMIC DNA]</scope>
    <source>
        <strain evidence="2 3">HJM-18</strain>
    </source>
</reference>
<accession>A0A4Z1CF43</accession>
<organism evidence="2 3">
    <name type="scientific">Marinobacter confluentis</name>
    <dbReference type="NCBI Taxonomy" id="1697557"/>
    <lineage>
        <taxon>Bacteria</taxon>
        <taxon>Pseudomonadati</taxon>
        <taxon>Pseudomonadota</taxon>
        <taxon>Gammaproteobacteria</taxon>
        <taxon>Pseudomonadales</taxon>
        <taxon>Marinobacteraceae</taxon>
        <taxon>Marinobacter</taxon>
    </lineage>
</organism>
<evidence type="ECO:0000256" key="1">
    <source>
        <dbReference type="SAM" id="MobiDB-lite"/>
    </source>
</evidence>
<dbReference type="AlphaFoldDB" id="A0A4Z1CF43"/>
<feature type="region of interest" description="Disordered" evidence="1">
    <location>
        <begin position="71"/>
        <end position="100"/>
    </location>
</feature>
<name>A0A4Z1CF43_9GAMM</name>
<comment type="caution">
    <text evidence="2">The sequence shown here is derived from an EMBL/GenBank/DDBJ whole genome shotgun (WGS) entry which is preliminary data.</text>
</comment>
<protein>
    <submittedName>
        <fullName evidence="2">Uncharacterized protein</fullName>
    </submittedName>
</protein>